<organism evidence="1 2">
    <name type="scientific">Drechslerella dactyloides</name>
    <name type="common">Nematode-trapping fungus</name>
    <name type="synonym">Arthrobotrys dactyloides</name>
    <dbReference type="NCBI Taxonomy" id="74499"/>
    <lineage>
        <taxon>Eukaryota</taxon>
        <taxon>Fungi</taxon>
        <taxon>Dikarya</taxon>
        <taxon>Ascomycota</taxon>
        <taxon>Pezizomycotina</taxon>
        <taxon>Orbiliomycetes</taxon>
        <taxon>Orbiliales</taxon>
        <taxon>Orbiliaceae</taxon>
        <taxon>Drechslerella</taxon>
    </lineage>
</organism>
<comment type="caution">
    <text evidence="1">The sequence shown here is derived from an EMBL/GenBank/DDBJ whole genome shotgun (WGS) entry which is preliminary data.</text>
</comment>
<dbReference type="EMBL" id="JAQGDS010000004">
    <property type="protein sequence ID" value="KAJ6261400.1"/>
    <property type="molecule type" value="Genomic_DNA"/>
</dbReference>
<keyword evidence="2" id="KW-1185">Reference proteome</keyword>
<dbReference type="AlphaFoldDB" id="A0AAD6NKI3"/>
<name>A0AAD6NKI3_DREDA</name>
<dbReference type="Proteomes" id="UP001221413">
    <property type="component" value="Unassembled WGS sequence"/>
</dbReference>
<reference evidence="1" key="1">
    <citation type="submission" date="2023-01" db="EMBL/GenBank/DDBJ databases">
        <title>The chitinases involved in constricting ring structure development in the nematode-trapping fungus Drechslerella dactyloides.</title>
        <authorList>
            <person name="Wang R."/>
            <person name="Zhang L."/>
            <person name="Tang P."/>
            <person name="Li S."/>
            <person name="Liang L."/>
        </authorList>
    </citation>
    <scope>NUCLEOTIDE SEQUENCE</scope>
    <source>
        <strain evidence="1">YMF1.00031</strain>
    </source>
</reference>
<protein>
    <submittedName>
        <fullName evidence="1">Uncharacterized protein</fullName>
    </submittedName>
</protein>
<sequence>MPDISLTNIAQATGVIAQAQDALARNSRARRDLDPLYPLRVYAPDFDEGDTWGFPLTVREYLGLNDFTLWHLLQMYEVVSYKKIDPEFQSFSDKDLHEIESAGDVASNREQCLRDFGAAIGVKFDKLESNQRCNKCRRH</sequence>
<accession>A0AAD6NKI3</accession>
<evidence type="ECO:0000313" key="2">
    <source>
        <dbReference type="Proteomes" id="UP001221413"/>
    </source>
</evidence>
<proteinExistence type="predicted"/>
<evidence type="ECO:0000313" key="1">
    <source>
        <dbReference type="EMBL" id="KAJ6261400.1"/>
    </source>
</evidence>
<gene>
    <name evidence="1" type="ORF">Dda_4070</name>
</gene>